<name>A0A844FGR8_9FIRM</name>
<keyword evidence="3" id="KW-0540">Nuclease</keyword>
<dbReference type="GO" id="GO:0004519">
    <property type="term" value="F:endonuclease activity"/>
    <property type="evidence" value="ECO:0007669"/>
    <property type="project" value="UniProtKB-KW"/>
</dbReference>
<keyword evidence="2" id="KW-1277">Toxin-antitoxin system</keyword>
<dbReference type="Proteomes" id="UP000462760">
    <property type="component" value="Unassembled WGS sequence"/>
</dbReference>
<evidence type="ECO:0000256" key="1">
    <source>
        <dbReference type="ARBA" id="ARBA00006620"/>
    </source>
</evidence>
<gene>
    <name evidence="8" type="ORF">FYJ27_05320</name>
</gene>
<evidence type="ECO:0000256" key="4">
    <source>
        <dbReference type="ARBA" id="ARBA00022759"/>
    </source>
</evidence>
<evidence type="ECO:0000256" key="5">
    <source>
        <dbReference type="ARBA" id="ARBA00022801"/>
    </source>
</evidence>
<reference evidence="8 9" key="1">
    <citation type="submission" date="2019-08" db="EMBL/GenBank/DDBJ databases">
        <title>In-depth cultivation of the pig gut microbiome towards novel bacterial diversity and tailored functional studies.</title>
        <authorList>
            <person name="Wylensek D."/>
            <person name="Hitch T.C.A."/>
            <person name="Clavel T."/>
        </authorList>
    </citation>
    <scope>NUCLEOTIDE SEQUENCE [LARGE SCALE GENOMIC DNA]</scope>
    <source>
        <strain evidence="8 9">Med78-601-WT-4W-RMD-3</strain>
    </source>
</reference>
<accession>A0A844FGR8</accession>
<dbReference type="InterPro" id="IPR038570">
    <property type="entry name" value="HicA_sf"/>
</dbReference>
<evidence type="ECO:0000256" key="7">
    <source>
        <dbReference type="ARBA" id="ARBA00023016"/>
    </source>
</evidence>
<organism evidence="8 9">
    <name type="scientific">Anaerosalibacter bizertensis</name>
    <dbReference type="NCBI Taxonomy" id="932217"/>
    <lineage>
        <taxon>Bacteria</taxon>
        <taxon>Bacillati</taxon>
        <taxon>Bacillota</taxon>
        <taxon>Tissierellia</taxon>
        <taxon>Tissierellales</taxon>
        <taxon>Sporanaerobacteraceae</taxon>
        <taxon>Anaerosalibacter</taxon>
    </lineage>
</organism>
<evidence type="ECO:0000313" key="8">
    <source>
        <dbReference type="EMBL" id="MSS43151.1"/>
    </source>
</evidence>
<dbReference type="GO" id="GO:0003729">
    <property type="term" value="F:mRNA binding"/>
    <property type="evidence" value="ECO:0007669"/>
    <property type="project" value="InterPro"/>
</dbReference>
<dbReference type="Pfam" id="PF07927">
    <property type="entry name" value="HicA_toxin"/>
    <property type="match status" value="1"/>
</dbReference>
<keyword evidence="4" id="KW-0255">Endonuclease</keyword>
<evidence type="ECO:0000256" key="2">
    <source>
        <dbReference type="ARBA" id="ARBA00022649"/>
    </source>
</evidence>
<keyword evidence="6" id="KW-0694">RNA-binding</keyword>
<dbReference type="Gene3D" id="3.30.920.30">
    <property type="entry name" value="Hypothetical protein"/>
    <property type="match status" value="1"/>
</dbReference>
<comment type="caution">
    <text evidence="8">The sequence shown here is derived from an EMBL/GenBank/DDBJ whole genome shotgun (WGS) entry which is preliminary data.</text>
</comment>
<evidence type="ECO:0000256" key="6">
    <source>
        <dbReference type="ARBA" id="ARBA00022884"/>
    </source>
</evidence>
<keyword evidence="5" id="KW-0378">Hydrolase</keyword>
<comment type="similarity">
    <text evidence="1">Belongs to the HicA mRNA interferase family.</text>
</comment>
<dbReference type="InterPro" id="IPR012933">
    <property type="entry name" value="HicA_mRNA_interferase"/>
</dbReference>
<proteinExistence type="inferred from homology"/>
<dbReference type="SUPFAM" id="SSF54786">
    <property type="entry name" value="YcfA/nrd intein domain"/>
    <property type="match status" value="1"/>
</dbReference>
<dbReference type="EMBL" id="VULR01000006">
    <property type="protein sequence ID" value="MSS43151.1"/>
    <property type="molecule type" value="Genomic_DNA"/>
</dbReference>
<protein>
    <submittedName>
        <fullName evidence="8">Type II toxin-antitoxin system HicA family toxin</fullName>
    </submittedName>
</protein>
<evidence type="ECO:0000313" key="9">
    <source>
        <dbReference type="Proteomes" id="UP000462760"/>
    </source>
</evidence>
<dbReference type="GO" id="GO:0016787">
    <property type="term" value="F:hydrolase activity"/>
    <property type="evidence" value="ECO:0007669"/>
    <property type="project" value="UniProtKB-KW"/>
</dbReference>
<sequence length="64" mass="7557">MERQPNGIRYNEISKVLNKYGYELVRSKGSHRHFRNNQGDVITIKEENPLKAVYVKDVLKRIGR</sequence>
<dbReference type="OrthoDB" id="361893at2"/>
<dbReference type="AlphaFoldDB" id="A0A844FGR8"/>
<evidence type="ECO:0000256" key="3">
    <source>
        <dbReference type="ARBA" id="ARBA00022722"/>
    </source>
</evidence>
<keyword evidence="7" id="KW-0346">Stress response</keyword>